<feature type="region of interest" description="Disordered" evidence="3">
    <location>
        <begin position="250"/>
        <end position="638"/>
    </location>
</feature>
<accession>G9ML27</accession>
<dbReference type="EMBL" id="ABDF02000004">
    <property type="protein sequence ID" value="EHK24921.1"/>
    <property type="molecule type" value="Genomic_DNA"/>
</dbReference>
<evidence type="ECO:0000256" key="1">
    <source>
        <dbReference type="ARBA" id="ARBA00022723"/>
    </source>
</evidence>
<feature type="compositionally biased region" description="Basic residues" evidence="3">
    <location>
        <begin position="367"/>
        <end position="377"/>
    </location>
</feature>
<dbReference type="VEuPathDB" id="FungiDB:TRIVIDRAFT_190140"/>
<dbReference type="OrthoDB" id="2196114at2759"/>
<organism evidence="4 5">
    <name type="scientific">Hypocrea virens (strain Gv29-8 / FGSC 10586)</name>
    <name type="common">Gliocladium virens</name>
    <name type="synonym">Trichoderma virens</name>
    <dbReference type="NCBI Taxonomy" id="413071"/>
    <lineage>
        <taxon>Eukaryota</taxon>
        <taxon>Fungi</taxon>
        <taxon>Dikarya</taxon>
        <taxon>Ascomycota</taxon>
        <taxon>Pezizomycotina</taxon>
        <taxon>Sordariomycetes</taxon>
        <taxon>Hypocreomycetidae</taxon>
        <taxon>Hypocreales</taxon>
        <taxon>Hypocreaceae</taxon>
        <taxon>Trichoderma</taxon>
    </lineage>
</organism>
<feature type="compositionally biased region" description="Basic residues" evidence="3">
    <location>
        <begin position="259"/>
        <end position="275"/>
    </location>
</feature>
<dbReference type="InterPro" id="IPR017956">
    <property type="entry name" value="AT_hook_DNA-bd_motif"/>
</dbReference>
<dbReference type="GO" id="GO:0046872">
    <property type="term" value="F:metal ion binding"/>
    <property type="evidence" value="ECO:0007669"/>
    <property type="project" value="UniProtKB-KW"/>
</dbReference>
<keyword evidence="1" id="KW-0479">Metal-binding</keyword>
<dbReference type="InParanoid" id="G9ML27"/>
<dbReference type="GeneID" id="25789442"/>
<evidence type="ECO:0008006" key="6">
    <source>
        <dbReference type="Google" id="ProtNLM"/>
    </source>
</evidence>
<dbReference type="InterPro" id="IPR001370">
    <property type="entry name" value="BIR_rpt"/>
</dbReference>
<keyword evidence="5" id="KW-1185">Reference proteome</keyword>
<dbReference type="SMART" id="SM00384">
    <property type="entry name" value="AT_hook"/>
    <property type="match status" value="3"/>
</dbReference>
<comment type="caution">
    <text evidence="4">The sequence shown here is derived from an EMBL/GenBank/DDBJ whole genome shotgun (WGS) entry which is preliminary data.</text>
</comment>
<dbReference type="PANTHER" id="PTHR46771:SF5">
    <property type="entry name" value="DETERIN"/>
    <property type="match status" value="1"/>
</dbReference>
<dbReference type="SMART" id="SM00238">
    <property type="entry name" value="BIR"/>
    <property type="match status" value="2"/>
</dbReference>
<dbReference type="InterPro" id="IPR051190">
    <property type="entry name" value="Baculoviral_IAP"/>
</dbReference>
<dbReference type="PROSITE" id="PS50143">
    <property type="entry name" value="BIR_REPEAT_2"/>
    <property type="match status" value="2"/>
</dbReference>
<evidence type="ECO:0000313" key="4">
    <source>
        <dbReference type="EMBL" id="EHK24921.1"/>
    </source>
</evidence>
<dbReference type="PRINTS" id="PR00929">
    <property type="entry name" value="ATHOOK"/>
</dbReference>
<feature type="compositionally biased region" description="Basic and acidic residues" evidence="3">
    <location>
        <begin position="397"/>
        <end position="409"/>
    </location>
</feature>
<feature type="compositionally biased region" description="Acidic residues" evidence="3">
    <location>
        <begin position="617"/>
        <end position="633"/>
    </location>
</feature>
<name>G9ML27_HYPVG</name>
<dbReference type="AlphaFoldDB" id="G9ML27"/>
<feature type="compositionally biased region" description="Acidic residues" evidence="3">
    <location>
        <begin position="512"/>
        <end position="523"/>
    </location>
</feature>
<feature type="compositionally biased region" description="Basic and acidic residues" evidence="3">
    <location>
        <begin position="502"/>
        <end position="511"/>
    </location>
</feature>
<dbReference type="Proteomes" id="UP000007115">
    <property type="component" value="Unassembled WGS sequence"/>
</dbReference>
<evidence type="ECO:0000313" key="5">
    <source>
        <dbReference type="Proteomes" id="UP000007115"/>
    </source>
</evidence>
<keyword evidence="2" id="KW-0862">Zinc</keyword>
<reference evidence="4 5" key="1">
    <citation type="journal article" date="2011" name="Genome Biol.">
        <title>Comparative genome sequence analysis underscores mycoparasitism as the ancestral life style of Trichoderma.</title>
        <authorList>
            <person name="Kubicek C.P."/>
            <person name="Herrera-Estrella A."/>
            <person name="Seidl-Seiboth V."/>
            <person name="Martinez D.A."/>
            <person name="Druzhinina I.S."/>
            <person name="Thon M."/>
            <person name="Zeilinger S."/>
            <person name="Casas-Flores S."/>
            <person name="Horwitz B.A."/>
            <person name="Mukherjee P.K."/>
            <person name="Mukherjee M."/>
            <person name="Kredics L."/>
            <person name="Alcaraz L.D."/>
            <person name="Aerts A."/>
            <person name="Antal Z."/>
            <person name="Atanasova L."/>
            <person name="Cervantes-Badillo M.G."/>
            <person name="Challacombe J."/>
            <person name="Chertkov O."/>
            <person name="McCluskey K."/>
            <person name="Coulpier F."/>
            <person name="Deshpande N."/>
            <person name="von Doehren H."/>
            <person name="Ebbole D.J."/>
            <person name="Esquivel-Naranjo E.U."/>
            <person name="Fekete E."/>
            <person name="Flipphi M."/>
            <person name="Glaser F."/>
            <person name="Gomez-Rodriguez E.Y."/>
            <person name="Gruber S."/>
            <person name="Han C."/>
            <person name="Henrissat B."/>
            <person name="Hermosa R."/>
            <person name="Hernandez-Onate M."/>
            <person name="Karaffa L."/>
            <person name="Kosti I."/>
            <person name="Le Crom S."/>
            <person name="Lindquist E."/>
            <person name="Lucas S."/>
            <person name="Luebeck M."/>
            <person name="Luebeck P.S."/>
            <person name="Margeot A."/>
            <person name="Metz B."/>
            <person name="Misra M."/>
            <person name="Nevalainen H."/>
            <person name="Omann M."/>
            <person name="Packer N."/>
            <person name="Perrone G."/>
            <person name="Uresti-Rivera E.E."/>
            <person name="Salamov A."/>
            <person name="Schmoll M."/>
            <person name="Seiboth B."/>
            <person name="Shapiro H."/>
            <person name="Sukno S."/>
            <person name="Tamayo-Ramos J.A."/>
            <person name="Tisch D."/>
            <person name="Wiest A."/>
            <person name="Wilkinson H.H."/>
            <person name="Zhang M."/>
            <person name="Coutinho P.M."/>
            <person name="Kenerley C.M."/>
            <person name="Monte E."/>
            <person name="Baker S.E."/>
            <person name="Grigoriev I.V."/>
        </authorList>
    </citation>
    <scope>NUCLEOTIDE SEQUENCE [LARGE SCALE GENOMIC DNA]</scope>
    <source>
        <strain evidence="5">Gv29-8 / FGSC 10586</strain>
    </source>
</reference>
<feature type="compositionally biased region" description="Basic residues" evidence="3">
    <location>
        <begin position="487"/>
        <end position="498"/>
    </location>
</feature>
<dbReference type="HOGENOM" id="CLU_010318_1_0_1"/>
<evidence type="ECO:0000256" key="2">
    <source>
        <dbReference type="ARBA" id="ARBA00022833"/>
    </source>
</evidence>
<protein>
    <recommendedName>
        <fullName evidence="6">BIR-domain-containing protein</fullName>
    </recommendedName>
</protein>
<dbReference type="GO" id="GO:0003677">
    <property type="term" value="F:DNA binding"/>
    <property type="evidence" value="ECO:0007669"/>
    <property type="project" value="InterPro"/>
</dbReference>
<dbReference type="RefSeq" id="XP_013959118.1">
    <property type="nucleotide sequence ID" value="XM_014103643.1"/>
</dbReference>
<feature type="compositionally biased region" description="Polar residues" evidence="3">
    <location>
        <begin position="541"/>
        <end position="550"/>
    </location>
</feature>
<dbReference type="PANTHER" id="PTHR46771">
    <property type="entry name" value="DETERIN"/>
    <property type="match status" value="1"/>
</dbReference>
<dbReference type="eggNOG" id="KOG1101">
    <property type="taxonomic scope" value="Eukaryota"/>
</dbReference>
<dbReference type="SUPFAM" id="SSF57924">
    <property type="entry name" value="Inhibitor of apoptosis (IAP) repeat"/>
    <property type="match status" value="2"/>
</dbReference>
<dbReference type="CDD" id="cd00022">
    <property type="entry name" value="BIR"/>
    <property type="match status" value="2"/>
</dbReference>
<dbReference type="Pfam" id="PF00653">
    <property type="entry name" value="BIR"/>
    <property type="match status" value="2"/>
</dbReference>
<feature type="region of interest" description="Disordered" evidence="3">
    <location>
        <begin position="654"/>
        <end position="700"/>
    </location>
</feature>
<dbReference type="STRING" id="413071.G9ML27"/>
<feature type="compositionally biased region" description="Polar residues" evidence="3">
    <location>
        <begin position="689"/>
        <end position="700"/>
    </location>
</feature>
<dbReference type="OMA" id="DEHYNRS"/>
<proteinExistence type="predicted"/>
<gene>
    <name evidence="4" type="ORF">TRIVIDRAFT_190140</name>
</gene>
<sequence length="824" mass="89859">MATEFDQYFTYEARLASFQKTTRKRGSTTGGRAAKALNWPHRQISITSLARAGFVFRPSPDSPDNTVCFLCEKGLDGWEAGDDPIYEHVKHAPHCGWAVVAAIEADIGDYGREDPNDPEMIEARRATFADRWPHENKKGWKCKTKQLVDAGWKYTPTKESDDMATCAYCQLALDGWEQGDKPLDEHYNRSPDCPFFSLVSQYRALGKSSGRGKASRNSASSVQSYGTAAADVSNASDVSVGPDDSVLTAASSASQLGTKKLRAKRGAAKAGRKKIKRDDEQSELDQSSQMEEESQPPKSRRGKKRSSDAVEESMLSSTDGPISKKRASETPDNDTIDGVAVHGDDSEMTDVSKASYKKKAALSTSKAGRKGAPKLHSHASMASLRAPGGFLNDDEIERQLEVDLDRQFTDDEEISYDSDSLRNKTKANRTVTDSESEALRPTKPRSPEYAMFDSVAPEPGEDEIDDELKALRAEMEVNEAEQPTQSKRGRKAGVRKGAKQVDAPKIERETESEFPESQQEEEGVGSADVSAPIKRGRGHPSNASLESLESTGPDEDILAAPAPAPKRRGRPSKTTAAIQGPRDFAAIEKSKEVLAPGKRGRGRPAKKLVEARPAEPVETEAEEDFVEAQESVEEPVRLPRQSPVRAIFSPNGAVASLAPLPDTPSKRLSPVPSARQPVLSPSQSPQSSDAENQPPSSLTARTGAAKRLVLAPVVSTPTHGSPSKRNVMAGVRSTMPWATATLEAIFESPVGSPGKENEVDRFLKRGNELTSPERRMTVEEWIYFNAAEAEKKLKFECESLVNRFEMEGTRAIKVLEGLEVDETS</sequence>
<dbReference type="Gene3D" id="1.10.1170.10">
    <property type="entry name" value="Inhibitor Of Apoptosis Protein (2mihbC-IAP-1), Chain A"/>
    <property type="match status" value="2"/>
</dbReference>
<evidence type="ECO:0000256" key="3">
    <source>
        <dbReference type="SAM" id="MobiDB-lite"/>
    </source>
</evidence>